<comment type="similarity">
    <text evidence="11 12">Belongs to the TonB-dependent receptor family.</text>
</comment>
<dbReference type="PANTHER" id="PTHR32552">
    <property type="entry name" value="FERRICHROME IRON RECEPTOR-RELATED"/>
    <property type="match status" value="1"/>
</dbReference>
<keyword evidence="16" id="KW-0675">Receptor</keyword>
<evidence type="ECO:0000256" key="5">
    <source>
        <dbReference type="ARBA" id="ARBA00022692"/>
    </source>
</evidence>
<accession>A0ABX0TTP8</accession>
<keyword evidence="9 11" id="KW-0472">Membrane</keyword>
<evidence type="ECO:0000259" key="14">
    <source>
        <dbReference type="Pfam" id="PF00593"/>
    </source>
</evidence>
<keyword evidence="6" id="KW-0408">Iron</keyword>
<feature type="domain" description="TonB-dependent receptor-like beta-barrel" evidence="14">
    <location>
        <begin position="295"/>
        <end position="814"/>
    </location>
</feature>
<keyword evidence="2 11" id="KW-0813">Transport</keyword>
<dbReference type="PROSITE" id="PS52016">
    <property type="entry name" value="TONB_DEPENDENT_REC_3"/>
    <property type="match status" value="1"/>
</dbReference>
<dbReference type="Pfam" id="PF00593">
    <property type="entry name" value="TonB_dep_Rec_b-barrel"/>
    <property type="match status" value="1"/>
</dbReference>
<protein>
    <submittedName>
        <fullName evidence="16">Iron complex outermembrane receptor protein</fullName>
    </submittedName>
</protein>
<evidence type="ECO:0000256" key="12">
    <source>
        <dbReference type="RuleBase" id="RU003357"/>
    </source>
</evidence>
<dbReference type="InterPro" id="IPR036942">
    <property type="entry name" value="Beta-barrel_TonB_sf"/>
</dbReference>
<dbReference type="InterPro" id="IPR012910">
    <property type="entry name" value="Plug_dom"/>
</dbReference>
<evidence type="ECO:0000256" key="10">
    <source>
        <dbReference type="ARBA" id="ARBA00023237"/>
    </source>
</evidence>
<dbReference type="Pfam" id="PF07715">
    <property type="entry name" value="Plug"/>
    <property type="match status" value="1"/>
</dbReference>
<sequence>MRAALLALLLATPAFAQDAADPFGTIIVTARKRAEPQQSVPIAISSFDAAAVDRLQIKTIEDLRYATPSLYVQPSNFRQDVINITIRGQQNFQSNGLQFDTSAAVYVNGVYYARPLGLTGSLFDVDTVQVLKGPQGTLVGRNTTGGAIFYETKQPARDFGGYVRSSFGDYGLHTVQGALNLPLTANLAVRAAFNYDHSDGYIRNYYVDPVSGARNDTPAMGYRKLGGIFSAKWTPADWSILLRANVSDEHYTGQTYTTLGSFIGTTLSNGRPSVCNIPATCLGFTDLRGSVITPYYANYLTGTAVSTLPSAYNSALALAARAANRSFWSTEQAINNRDEGRYQTLSATIDRKLGQVDARLIAAYRWFDATGASQNRGLPYVTNVYAYDTPDYRSWQADLTFNGHLLADTLKWTAGAFGFRETSPTDGDQLWLFLPSGIAPAAASGRQITYTDATRNGERNSSYAAYGQLTYTLTPHTRLTAGARYTIDHRYALLATQTIRFPATPPTTATVPNGVYDPGSYTLLGITYTGLTRACALTDTGGRLLSLDQCRTTVTRTYRRPTWTVAVDQDVARNTLAYATARSGYRSGAINSAAINPAVITAKPERVTDYEIGLKSDWRLAGVPLRTNFAAYWTDYRDIQIQTTLPNVTIATAPGDVCTQALFNAGSCTGTSNDNVTLNARRARVRGFEFDVQARPLKGLTLQAAGSYLDAVYSDYSFTPPPGYLLPTGTTNLSGTRFPLPKWQLNGSMVYARTTPLGALELSWHSYWQSHYEADLRAFNPAQATRGYALSDLRVALGAVLGSRFDISAGLKNVFNKAACVPEPQGVLNSAPNGTFGVAGTSGVLQCMPLAPRTLMGTVAYRF</sequence>
<feature type="chain" id="PRO_5046560945" evidence="13">
    <location>
        <begin position="17"/>
        <end position="863"/>
    </location>
</feature>
<keyword evidence="10 11" id="KW-0998">Cell outer membrane</keyword>
<dbReference type="SUPFAM" id="SSF56935">
    <property type="entry name" value="Porins"/>
    <property type="match status" value="1"/>
</dbReference>
<keyword evidence="17" id="KW-1185">Reference proteome</keyword>
<evidence type="ECO:0000256" key="3">
    <source>
        <dbReference type="ARBA" id="ARBA00022452"/>
    </source>
</evidence>
<evidence type="ECO:0000256" key="13">
    <source>
        <dbReference type="SAM" id="SignalP"/>
    </source>
</evidence>
<keyword evidence="4" id="KW-0410">Iron transport</keyword>
<dbReference type="InterPro" id="IPR000531">
    <property type="entry name" value="Beta-barrel_TonB"/>
</dbReference>
<feature type="signal peptide" evidence="13">
    <location>
        <begin position="1"/>
        <end position="16"/>
    </location>
</feature>
<dbReference type="Gene3D" id="2.40.170.20">
    <property type="entry name" value="TonB-dependent receptor, beta-barrel domain"/>
    <property type="match status" value="2"/>
</dbReference>
<evidence type="ECO:0000256" key="11">
    <source>
        <dbReference type="PROSITE-ProRule" id="PRU01360"/>
    </source>
</evidence>
<reference evidence="16 17" key="1">
    <citation type="submission" date="2020-03" db="EMBL/GenBank/DDBJ databases">
        <title>Genomic Encyclopedia of Type Strains, Phase III (KMG-III): the genomes of soil and plant-associated and newly described type strains.</title>
        <authorList>
            <person name="Whitman W."/>
        </authorList>
    </citation>
    <scope>NUCLEOTIDE SEQUENCE [LARGE SCALE GENOMIC DNA]</scope>
    <source>
        <strain evidence="16 17">CECT 8804</strain>
    </source>
</reference>
<keyword evidence="5 11" id="KW-0812">Transmembrane</keyword>
<organism evidence="16 17">
    <name type="scientific">Sphingomonas vulcanisoli</name>
    <dbReference type="NCBI Taxonomy" id="1658060"/>
    <lineage>
        <taxon>Bacteria</taxon>
        <taxon>Pseudomonadati</taxon>
        <taxon>Pseudomonadota</taxon>
        <taxon>Alphaproteobacteria</taxon>
        <taxon>Sphingomonadales</taxon>
        <taxon>Sphingomonadaceae</taxon>
        <taxon>Sphingomonas</taxon>
    </lineage>
</organism>
<keyword evidence="3 11" id="KW-1134">Transmembrane beta strand</keyword>
<dbReference type="RefSeq" id="WP_167072651.1">
    <property type="nucleotide sequence ID" value="NZ_JAAOZC010000003.1"/>
</dbReference>
<dbReference type="PANTHER" id="PTHR32552:SF81">
    <property type="entry name" value="TONB-DEPENDENT OUTER MEMBRANE RECEPTOR"/>
    <property type="match status" value="1"/>
</dbReference>
<gene>
    <name evidence="16" type="ORF">FHS31_001392</name>
</gene>
<comment type="caution">
    <text evidence="16">The sequence shown here is derived from an EMBL/GenBank/DDBJ whole genome shotgun (WGS) entry which is preliminary data.</text>
</comment>
<keyword evidence="13" id="KW-0732">Signal</keyword>
<evidence type="ECO:0000313" key="16">
    <source>
        <dbReference type="EMBL" id="NIJ07782.1"/>
    </source>
</evidence>
<evidence type="ECO:0000259" key="15">
    <source>
        <dbReference type="Pfam" id="PF07715"/>
    </source>
</evidence>
<name>A0ABX0TTP8_9SPHN</name>
<dbReference type="Proteomes" id="UP000727456">
    <property type="component" value="Unassembled WGS sequence"/>
</dbReference>
<keyword evidence="8 12" id="KW-0798">TonB box</keyword>
<feature type="domain" description="TonB-dependent receptor plug" evidence="15">
    <location>
        <begin position="37"/>
        <end position="147"/>
    </location>
</feature>
<evidence type="ECO:0000256" key="4">
    <source>
        <dbReference type="ARBA" id="ARBA00022496"/>
    </source>
</evidence>
<dbReference type="EMBL" id="JAAOZC010000003">
    <property type="protein sequence ID" value="NIJ07782.1"/>
    <property type="molecule type" value="Genomic_DNA"/>
</dbReference>
<evidence type="ECO:0000256" key="2">
    <source>
        <dbReference type="ARBA" id="ARBA00022448"/>
    </source>
</evidence>
<proteinExistence type="inferred from homology"/>
<comment type="subcellular location">
    <subcellularLocation>
        <location evidence="1 11">Cell outer membrane</location>
        <topology evidence="1 11">Multi-pass membrane protein</topology>
    </subcellularLocation>
</comment>
<keyword evidence="7" id="KW-0406">Ion transport</keyword>
<evidence type="ECO:0000313" key="17">
    <source>
        <dbReference type="Proteomes" id="UP000727456"/>
    </source>
</evidence>
<evidence type="ECO:0000256" key="9">
    <source>
        <dbReference type="ARBA" id="ARBA00023136"/>
    </source>
</evidence>
<evidence type="ECO:0000256" key="8">
    <source>
        <dbReference type="ARBA" id="ARBA00023077"/>
    </source>
</evidence>
<evidence type="ECO:0000256" key="7">
    <source>
        <dbReference type="ARBA" id="ARBA00023065"/>
    </source>
</evidence>
<evidence type="ECO:0000256" key="6">
    <source>
        <dbReference type="ARBA" id="ARBA00023004"/>
    </source>
</evidence>
<evidence type="ECO:0000256" key="1">
    <source>
        <dbReference type="ARBA" id="ARBA00004571"/>
    </source>
</evidence>
<dbReference type="InterPro" id="IPR039426">
    <property type="entry name" value="TonB-dep_rcpt-like"/>
</dbReference>